<name>A0A4Y1YM84_9PROT</name>
<dbReference type="Gene3D" id="1.25.40.10">
    <property type="entry name" value="Tetratricopeptide repeat domain"/>
    <property type="match status" value="2"/>
</dbReference>
<proteinExistence type="predicted"/>
<dbReference type="Proteomes" id="UP000316473">
    <property type="component" value="Chromosome"/>
</dbReference>
<dbReference type="SUPFAM" id="SSF48452">
    <property type="entry name" value="TPR-like"/>
    <property type="match status" value="2"/>
</dbReference>
<evidence type="ECO:0000313" key="2">
    <source>
        <dbReference type="Proteomes" id="UP000316473"/>
    </source>
</evidence>
<dbReference type="PANTHER" id="PTHR45588">
    <property type="entry name" value="TPR DOMAIN-CONTAINING PROTEIN"/>
    <property type="match status" value="1"/>
</dbReference>
<evidence type="ECO:0000313" key="1">
    <source>
        <dbReference type="EMBL" id="BBL34131.1"/>
    </source>
</evidence>
<reference evidence="1 2" key="1">
    <citation type="submission" date="2019-06" db="EMBL/GenBank/DDBJ databases">
        <title>Nitrosomonas stercoris KYUHI-S whole genome shotgun sequence.</title>
        <authorList>
            <person name="Nakagawa T."/>
            <person name="Tsuchiya Y."/>
            <person name="Takahashi R."/>
        </authorList>
    </citation>
    <scope>NUCLEOTIDE SEQUENCE [LARGE SCALE GENOMIC DNA]</scope>
    <source>
        <strain evidence="1 2">KYUHI-S</strain>
    </source>
</reference>
<accession>A0A4Y1YM84</accession>
<dbReference type="PANTHER" id="PTHR45588:SF1">
    <property type="entry name" value="WW DOMAIN-CONTAINING PROTEIN"/>
    <property type="match status" value="1"/>
</dbReference>
<gene>
    <name evidence="1" type="ORF">Nstercoris_00360</name>
</gene>
<organism evidence="1 2">
    <name type="scientific">Nitrosomonas stercoris</name>
    <dbReference type="NCBI Taxonomy" id="1444684"/>
    <lineage>
        <taxon>Bacteria</taxon>
        <taxon>Pseudomonadati</taxon>
        <taxon>Pseudomonadota</taxon>
        <taxon>Betaproteobacteria</taxon>
        <taxon>Nitrosomonadales</taxon>
        <taxon>Nitrosomonadaceae</taxon>
        <taxon>Nitrosomonas</taxon>
    </lineage>
</organism>
<protein>
    <submittedName>
        <fullName evidence="1">Uncharacterized protein</fullName>
    </submittedName>
</protein>
<dbReference type="EMBL" id="AP019755">
    <property type="protein sequence ID" value="BBL34131.1"/>
    <property type="molecule type" value="Genomic_DNA"/>
</dbReference>
<dbReference type="InterPro" id="IPR011990">
    <property type="entry name" value="TPR-like_helical_dom_sf"/>
</dbReference>
<dbReference type="AlphaFoldDB" id="A0A4Y1YM84"/>
<sequence length="575" mass="63991">MSFEKPVLVGSLLVIIGMVGMPCSFAHTGHGNDEMPVIHDEDTASSVTDELLADERQASVLLDLGTHTFPVSTKNKLAQQFINQGLNLAYGFNHTEAGRAFKEAARLDPKLAMAYWGQALVLGPNINAPMDANEEPLAVKLINQAKALMATASPKEQALIQALEKRYSGMAEARKLNDQAYADAMRGVHHQFPGDPDIAVLYVESTMNLRPWGYWMRDGYPYAGTADIVALTEDILRRYPNHPGALHMYIHLMEPTPYPERAEQAADTLLTLMPQAGHMIHMSSHIYQRVGRYADAVRSNQMAIQADEEYIAQFKAQGLYPLAYYPHNIHFLWFAASASGQYALALKSARDTAEKIDDTLLQQFPFTSIFRVLPYWTLARFGQWQSVLDESAPPADNAFLTGSWHYVRGLAYVATGKLKQAATELARLRKIVGNSAQLDYQLLSQNTAYAVLRIAPEVLAGELAAAHGKFDTAITHLERAVRLEDGLVYTEPFEWHYPPRLSLGAILLEAGHPDEAETVYWADLRHNRNNGWALFGLQQALQAQNKTTEAEAVAARFKEAWQHSDITLSASRMGR</sequence>
<keyword evidence="2" id="KW-1185">Reference proteome</keyword>
<dbReference type="KEGG" id="nst:Nstercoris_00360"/>